<proteinExistence type="predicted"/>
<dbReference type="PhylomeDB" id="B0Y516"/>
<feature type="region of interest" description="Disordered" evidence="1">
    <location>
        <begin position="1"/>
        <end position="111"/>
    </location>
</feature>
<dbReference type="Proteomes" id="UP000001699">
    <property type="component" value="Unassembled WGS sequence"/>
</dbReference>
<dbReference type="AlphaFoldDB" id="B0Y516"/>
<evidence type="ECO:0000256" key="1">
    <source>
        <dbReference type="SAM" id="MobiDB-lite"/>
    </source>
</evidence>
<dbReference type="HOGENOM" id="CLU_031555_3_1_1"/>
<dbReference type="EMBL" id="DS499598">
    <property type="protein sequence ID" value="EDP50765.1"/>
    <property type="molecule type" value="Genomic_DNA"/>
</dbReference>
<accession>B0Y516</accession>
<gene>
    <name evidence="2" type="ORF">AFUB_071060</name>
</gene>
<dbReference type="OrthoDB" id="5326346at2759"/>
<keyword evidence="3" id="KW-1185">Reference proteome</keyword>
<evidence type="ECO:0000313" key="3">
    <source>
        <dbReference type="Proteomes" id="UP000001699"/>
    </source>
</evidence>
<feature type="compositionally biased region" description="Basic and acidic residues" evidence="1">
    <location>
        <begin position="1"/>
        <end position="18"/>
    </location>
</feature>
<dbReference type="Gene3D" id="3.30.710.10">
    <property type="entry name" value="Potassium Channel Kv1.1, Chain A"/>
    <property type="match status" value="1"/>
</dbReference>
<feature type="compositionally biased region" description="Basic residues" evidence="1">
    <location>
        <begin position="29"/>
        <end position="42"/>
    </location>
</feature>
<dbReference type="SUPFAM" id="SSF54695">
    <property type="entry name" value="POZ domain"/>
    <property type="match status" value="1"/>
</dbReference>
<reference evidence="2 3" key="1">
    <citation type="journal article" date="2008" name="PLoS Genet.">
        <title>Genomic islands in the pathogenic filamentous fungus Aspergillus fumigatus.</title>
        <authorList>
            <person name="Fedorova N.D."/>
            <person name="Khaldi N."/>
            <person name="Joardar V.S."/>
            <person name="Maiti R."/>
            <person name="Amedeo P."/>
            <person name="Anderson M.J."/>
            <person name="Crabtree J."/>
            <person name="Silva J.C."/>
            <person name="Badger J.H."/>
            <person name="Albarraq A."/>
            <person name="Angiuoli S."/>
            <person name="Bussey H."/>
            <person name="Bowyer P."/>
            <person name="Cotty P.J."/>
            <person name="Dyer P.S."/>
            <person name="Egan A."/>
            <person name="Galens K."/>
            <person name="Fraser-Liggett C.M."/>
            <person name="Haas B.J."/>
            <person name="Inman J.M."/>
            <person name="Kent R."/>
            <person name="Lemieux S."/>
            <person name="Malavazi I."/>
            <person name="Orvis J."/>
            <person name="Roemer T."/>
            <person name="Ronning C.M."/>
            <person name="Sundaram J.P."/>
            <person name="Sutton G."/>
            <person name="Turner G."/>
            <person name="Venter J.C."/>
            <person name="White O.R."/>
            <person name="Whitty B.R."/>
            <person name="Youngman P."/>
            <person name="Wolfe K.H."/>
            <person name="Goldman G.H."/>
            <person name="Wortman J.R."/>
            <person name="Jiang B."/>
            <person name="Denning D.W."/>
            <person name="Nierman W.C."/>
        </authorList>
    </citation>
    <scope>NUCLEOTIDE SEQUENCE [LARGE SCALE GENOMIC DNA]</scope>
    <source>
        <strain evidence="3">CBS 144.89 / FGSC A1163 / CEA10</strain>
    </source>
</reference>
<evidence type="ECO:0008006" key="4">
    <source>
        <dbReference type="Google" id="ProtNLM"/>
    </source>
</evidence>
<protein>
    <recommendedName>
        <fullName evidence="4">BTB domain-containing protein</fullName>
    </recommendedName>
</protein>
<evidence type="ECO:0000313" key="2">
    <source>
        <dbReference type="EMBL" id="EDP50765.1"/>
    </source>
</evidence>
<dbReference type="InterPro" id="IPR011333">
    <property type="entry name" value="SKP1/BTB/POZ_sf"/>
</dbReference>
<name>B0Y516_ASPFC</name>
<dbReference type="VEuPathDB" id="FungiDB:AFUB_071060"/>
<organism evidence="2 3">
    <name type="scientific">Aspergillus fumigatus (strain CBS 144.89 / FGSC A1163 / CEA10)</name>
    <name type="common">Neosartorya fumigata</name>
    <dbReference type="NCBI Taxonomy" id="451804"/>
    <lineage>
        <taxon>Eukaryota</taxon>
        <taxon>Fungi</taxon>
        <taxon>Dikarya</taxon>
        <taxon>Ascomycota</taxon>
        <taxon>Pezizomycotina</taxon>
        <taxon>Eurotiomycetes</taxon>
        <taxon>Eurotiomycetidae</taxon>
        <taxon>Eurotiales</taxon>
        <taxon>Aspergillaceae</taxon>
        <taxon>Aspergillus</taxon>
        <taxon>Aspergillus subgen. Fumigati</taxon>
    </lineage>
</organism>
<sequence length="413" mass="45987">MADPEPLKSHGDVQKTDSGDNATQEAIHKKFTKKRLKKKNKRGNQTPVQPEMDESTDNPAETPEPAGTAMQSAAEIVDDSVTESANGPTTGPLDEQFQGAQPDASLDGPIENGREIDCEVALQEPERDDPMRGDCFRIQVSAKHLTLASPIFKETLSGRWKEGLRLLKEGSVEIPIRNWDLEAFLILMDILHCQTQNLPREICLELLAKIAVLADCYQCQTLVRFFAEIWIGHLRRKTFPTIYSRDSMLWVWVSWNFGQLFEFEKSTSIAISQSNGLITSLDLPIPAKVIDEMNRRRNDAISAVLSSLAEQRNAFLDGSRGCCFECSSIMLGALTKHMHSSGLLSPEPAAPFPGLSYCQLVETVRGFRSPRWHSDSSYSRYSWHTCGEASFSSLIAVLETYVKGLSLIAFSVT</sequence>